<evidence type="ECO:0000313" key="9">
    <source>
        <dbReference type="EMBL" id="RIX53877.1"/>
    </source>
</evidence>
<name>A0A3A1UZF1_9BACL</name>
<evidence type="ECO:0000256" key="1">
    <source>
        <dbReference type="ARBA" id="ARBA00004651"/>
    </source>
</evidence>
<dbReference type="AlphaFoldDB" id="A0A3A1UZF1"/>
<comment type="subcellular location">
    <subcellularLocation>
        <location evidence="1 7">Cell membrane</location>
        <topology evidence="1 7">Multi-pass membrane protein</topology>
    </subcellularLocation>
</comment>
<reference evidence="9 10" key="1">
    <citation type="submission" date="2018-09" db="EMBL/GenBank/DDBJ databases">
        <title>Paenibacillus aracenensis nov. sp. isolated from a cave in southern Spain.</title>
        <authorList>
            <person name="Jurado V."/>
            <person name="Gutierrez-Patricio S."/>
            <person name="Gonzalez-Pimentel J.L."/>
            <person name="Miller A.Z."/>
            <person name="Laiz L."/>
            <person name="Saiz-Jimenez C."/>
        </authorList>
    </citation>
    <scope>NUCLEOTIDE SEQUENCE [LARGE SCALE GENOMIC DNA]</scope>
    <source>
        <strain evidence="9 10">DSM 22867</strain>
    </source>
</reference>
<evidence type="ECO:0000313" key="10">
    <source>
        <dbReference type="Proteomes" id="UP000266482"/>
    </source>
</evidence>
<dbReference type="PROSITE" id="PS50928">
    <property type="entry name" value="ABC_TM1"/>
    <property type="match status" value="1"/>
</dbReference>
<dbReference type="PANTHER" id="PTHR43744">
    <property type="entry name" value="ABC TRANSPORTER PERMEASE PROTEIN MG189-RELATED-RELATED"/>
    <property type="match status" value="1"/>
</dbReference>
<proteinExistence type="inferred from homology"/>
<feature type="transmembrane region" description="Helical" evidence="7">
    <location>
        <begin position="300"/>
        <end position="316"/>
    </location>
</feature>
<evidence type="ECO:0000256" key="7">
    <source>
        <dbReference type="RuleBase" id="RU363032"/>
    </source>
</evidence>
<feature type="transmembrane region" description="Helical" evidence="7">
    <location>
        <begin position="94"/>
        <end position="113"/>
    </location>
</feature>
<evidence type="ECO:0000259" key="8">
    <source>
        <dbReference type="PROSITE" id="PS50928"/>
    </source>
</evidence>
<feature type="transmembrane region" description="Helical" evidence="7">
    <location>
        <begin position="25"/>
        <end position="46"/>
    </location>
</feature>
<dbReference type="GO" id="GO:0055085">
    <property type="term" value="P:transmembrane transport"/>
    <property type="evidence" value="ECO:0007669"/>
    <property type="project" value="InterPro"/>
</dbReference>
<feature type="domain" description="ABC transmembrane type-1" evidence="8">
    <location>
        <begin position="90"/>
        <end position="316"/>
    </location>
</feature>
<evidence type="ECO:0000256" key="4">
    <source>
        <dbReference type="ARBA" id="ARBA00022692"/>
    </source>
</evidence>
<feature type="transmembrane region" description="Helical" evidence="7">
    <location>
        <begin position="228"/>
        <end position="245"/>
    </location>
</feature>
<evidence type="ECO:0000256" key="3">
    <source>
        <dbReference type="ARBA" id="ARBA00022475"/>
    </source>
</evidence>
<dbReference type="OrthoDB" id="9787837at2"/>
<comment type="caution">
    <text evidence="9">The sequence shown here is derived from an EMBL/GenBank/DDBJ whole genome shotgun (WGS) entry which is preliminary data.</text>
</comment>
<evidence type="ECO:0000256" key="5">
    <source>
        <dbReference type="ARBA" id="ARBA00022989"/>
    </source>
</evidence>
<evidence type="ECO:0000256" key="6">
    <source>
        <dbReference type="ARBA" id="ARBA00023136"/>
    </source>
</evidence>
<organism evidence="9 10">
    <name type="scientific">Paenibacillus nanensis</name>
    <dbReference type="NCBI Taxonomy" id="393251"/>
    <lineage>
        <taxon>Bacteria</taxon>
        <taxon>Bacillati</taxon>
        <taxon>Bacillota</taxon>
        <taxon>Bacilli</taxon>
        <taxon>Bacillales</taxon>
        <taxon>Paenibacillaceae</taxon>
        <taxon>Paenibacillus</taxon>
    </lineage>
</organism>
<comment type="similarity">
    <text evidence="7">Belongs to the binding-protein-dependent transport system permease family.</text>
</comment>
<keyword evidence="3" id="KW-1003">Cell membrane</keyword>
<dbReference type="Gene3D" id="1.10.3720.10">
    <property type="entry name" value="MetI-like"/>
    <property type="match status" value="1"/>
</dbReference>
<dbReference type="CDD" id="cd06261">
    <property type="entry name" value="TM_PBP2"/>
    <property type="match status" value="1"/>
</dbReference>
<keyword evidence="2 7" id="KW-0813">Transport</keyword>
<protein>
    <submittedName>
        <fullName evidence="9">Carbohydrate ABC transporter permease</fullName>
    </submittedName>
</protein>
<dbReference type="SUPFAM" id="SSF161098">
    <property type="entry name" value="MetI-like"/>
    <property type="match status" value="1"/>
</dbReference>
<feature type="transmembrane region" description="Helical" evidence="7">
    <location>
        <begin position="173"/>
        <end position="194"/>
    </location>
</feature>
<accession>A0A3A1UZF1</accession>
<dbReference type="InterPro" id="IPR000515">
    <property type="entry name" value="MetI-like"/>
</dbReference>
<dbReference type="Pfam" id="PF00528">
    <property type="entry name" value="BPD_transp_1"/>
    <property type="match status" value="1"/>
</dbReference>
<dbReference type="GO" id="GO:0005886">
    <property type="term" value="C:plasma membrane"/>
    <property type="evidence" value="ECO:0007669"/>
    <property type="project" value="UniProtKB-SubCell"/>
</dbReference>
<dbReference type="InterPro" id="IPR035906">
    <property type="entry name" value="MetI-like_sf"/>
</dbReference>
<keyword evidence="6 7" id="KW-0472">Membrane</keyword>
<dbReference type="PANTHER" id="PTHR43744:SF8">
    <property type="entry name" value="SN-GLYCEROL-3-PHOSPHATE TRANSPORT SYSTEM PERMEASE PROTEIN UGPE"/>
    <property type="match status" value="1"/>
</dbReference>
<dbReference type="EMBL" id="QXQA01000003">
    <property type="protein sequence ID" value="RIX53877.1"/>
    <property type="molecule type" value="Genomic_DNA"/>
</dbReference>
<dbReference type="RefSeq" id="WP_119598623.1">
    <property type="nucleotide sequence ID" value="NZ_QXQA01000003.1"/>
</dbReference>
<evidence type="ECO:0000256" key="2">
    <source>
        <dbReference type="ARBA" id="ARBA00022448"/>
    </source>
</evidence>
<sequence length="331" mass="37202">MLQSETRTRKQITAYHVKALFRKIIFGYVFYSLIIGLGFAILYPLIKLIPFVFNNLEDLGNPDVIWVPIDLSVDSFRAAIRLVYGNGVPMLQSVAYAAVIAVIQIFMCAIAGYSLGRVNFWGRNLVMFLVIVTFVVPPQSLLISQYLSFKHFDVFGLISAINGSTIDLINQPYTLYVIALLGFGVKQSMFVFIFRQFFKGLPKELEEAAYIDGCGFYKTFFKIGLPNALPAIMTVGILAFVWNYGDTYYTGYFHPDGPYLSIKLTTTFAPANVNNILYAVRTWYDAPGATTFAFDSVKQAAALIFLLPLLIIYFFAQRRIVENLEQSGIVG</sequence>
<gene>
    <name evidence="9" type="ORF">D3P08_06355</name>
</gene>
<keyword evidence="10" id="KW-1185">Reference proteome</keyword>
<feature type="transmembrane region" description="Helical" evidence="7">
    <location>
        <begin position="125"/>
        <end position="147"/>
    </location>
</feature>
<dbReference type="Proteomes" id="UP000266482">
    <property type="component" value="Unassembled WGS sequence"/>
</dbReference>
<keyword evidence="5 7" id="KW-1133">Transmembrane helix</keyword>
<keyword evidence="4 7" id="KW-0812">Transmembrane</keyword>